<protein>
    <submittedName>
        <fullName evidence="2">Co-chaperonin GroES</fullName>
    </submittedName>
</protein>
<dbReference type="GO" id="GO:0044183">
    <property type="term" value="F:protein folding chaperone"/>
    <property type="evidence" value="ECO:0007669"/>
    <property type="project" value="InterPro"/>
</dbReference>
<dbReference type="Pfam" id="PF00166">
    <property type="entry name" value="Cpn10"/>
    <property type="match status" value="1"/>
</dbReference>
<dbReference type="InterPro" id="IPR037124">
    <property type="entry name" value="Chaperonin_GroES_sf"/>
</dbReference>
<evidence type="ECO:0000256" key="1">
    <source>
        <dbReference type="ARBA" id="ARBA00023186"/>
    </source>
</evidence>
<proteinExistence type="predicted"/>
<name>A0A221S393_9VIRU</name>
<dbReference type="InterPro" id="IPR020818">
    <property type="entry name" value="Chaperonin_GroES"/>
</dbReference>
<evidence type="ECO:0000313" key="2">
    <source>
        <dbReference type="EMBL" id="ASN63380.1"/>
    </source>
</evidence>
<accession>A0A221S393</accession>
<gene>
    <name evidence="2" type="primary">groES</name>
</gene>
<organism evidence="2">
    <name type="scientific">uncultured virus</name>
    <dbReference type="NCBI Taxonomy" id="340016"/>
    <lineage>
        <taxon>Viruses</taxon>
        <taxon>environmental samples</taxon>
    </lineage>
</organism>
<sequence>MKAIGKFIIVEAINEEVKSNSGLLMSGDEVSRLRYKKSKVISAGTDVTAIKDGDTIYHEARSGHQMKLDSNTYGVILERDVIICM</sequence>
<dbReference type="InterPro" id="IPR011032">
    <property type="entry name" value="GroES-like_sf"/>
</dbReference>
<dbReference type="GO" id="GO:0005524">
    <property type="term" value="F:ATP binding"/>
    <property type="evidence" value="ECO:0007669"/>
    <property type="project" value="InterPro"/>
</dbReference>
<reference evidence="2" key="1">
    <citation type="submission" date="2016-03" db="EMBL/GenBank/DDBJ databases">
        <title>Novel chaperonins are prevalent in the virioplankton and link to viral biology and ecology.</title>
        <authorList>
            <person name="Marine R.L."/>
            <person name="Nasko D.J."/>
            <person name="Polson S.W."/>
            <person name="Wommack K.E."/>
        </authorList>
    </citation>
    <scope>NUCLEOTIDE SEQUENCE</scope>
</reference>
<dbReference type="EMBL" id="KU970786">
    <property type="protein sequence ID" value="ASN63380.1"/>
    <property type="molecule type" value="Genomic_DNA"/>
</dbReference>
<dbReference type="SUPFAM" id="SSF50129">
    <property type="entry name" value="GroES-like"/>
    <property type="match status" value="1"/>
</dbReference>
<keyword evidence="1" id="KW-0143">Chaperone</keyword>
<dbReference type="Gene3D" id="2.30.33.40">
    <property type="entry name" value="GroES chaperonin"/>
    <property type="match status" value="1"/>
</dbReference>